<keyword evidence="4" id="KW-1185">Reference proteome</keyword>
<dbReference type="Proteomes" id="UP000631300">
    <property type="component" value="Unassembled WGS sequence"/>
</dbReference>
<organism evidence="3 4">
    <name type="scientific">Alteromonas halophila</name>
    <dbReference type="NCBI Taxonomy" id="516698"/>
    <lineage>
        <taxon>Bacteria</taxon>
        <taxon>Pseudomonadati</taxon>
        <taxon>Pseudomonadota</taxon>
        <taxon>Gammaproteobacteria</taxon>
        <taxon>Alteromonadales</taxon>
        <taxon>Alteromonadaceae</taxon>
        <taxon>Alteromonas/Salinimonas group</taxon>
        <taxon>Alteromonas</taxon>
    </lineage>
</organism>
<reference evidence="3" key="2">
    <citation type="submission" date="2020-09" db="EMBL/GenBank/DDBJ databases">
        <authorList>
            <person name="Sun Q."/>
            <person name="Kim S."/>
        </authorList>
    </citation>
    <scope>NUCLEOTIDE SEQUENCE</scope>
    <source>
        <strain evidence="3">KCTC 22164</strain>
    </source>
</reference>
<keyword evidence="3" id="KW-0449">Lipoprotein</keyword>
<name>A0A918MXV0_9ALTE</name>
<dbReference type="PANTHER" id="PTHR12558">
    <property type="entry name" value="CELL DIVISION CYCLE 16,23,27"/>
    <property type="match status" value="1"/>
</dbReference>
<dbReference type="Pfam" id="PF13174">
    <property type="entry name" value="TPR_6"/>
    <property type="match status" value="1"/>
</dbReference>
<accession>A0A918MXV0</accession>
<evidence type="ECO:0000313" key="3">
    <source>
        <dbReference type="EMBL" id="GGW85639.1"/>
    </source>
</evidence>
<proteinExistence type="predicted"/>
<sequence length="951" mass="106712">MAKATFFIGYLSGRIMKCVSSGASRGRLLSCAFALALPFNVFATASEDYEKALDAFNSKQYEEAYIHLQNTLKEAPENLGAKILMGKILLINGYLTAAELEFTEALELGADINLVAEALGNTWLFMNKYEDIIAYSKTGQLTGKAQRDWLEIKATACIRTEDFMCAERTYEKLRTLAPDSVAALNGLASIAIQRKELNKAEQLLSTAMQQDDKNAVTWRLSGQLAYAHGDSNKAIEHLQTALSFNNQDPVVLRNLVDLYLQANDYDRAKSFVDQAIETTPNDPLAILLNSWLQSRNSDEVIDNAELQRLNQFLAELSPEMIASQPMLLYISGLTNFFNKNLEKATKDFSAYLQQQPDDLQAVLLLAQTYMLTGQDKPALTLLEKHYDALLDDLDAALMLGDLLIRQNRAFKAQTLANDLQQRYPESGQLQLFNIKLMAARGKQQQALDILDQNFDSNQDNPGFIFTYAILKLQSGDVDDAIKGANLLIDMFPEKVSVYNLKAGILIRQNKLSEAKALIQQALKIDPTFFPAKFNLAATQSRLGNIEASDLLVEELLTLSPKHMESMMLKAFNLSKRGQTEDAKSVYQEVLTLYPDAAMAREKLASLYVSEGDLDAATYQIDRLLKDDFDNPEYLLMKADFLLRQNKSADAQKTLGIAYNFVQDDAARLVQYSALALRMDNTKSALEALQRAKALRPDDLLLTLQLAKVLIISGNTENAEEILAELKNQGTDDPNLWLTQGLLRAAQGKDKLAVENYQRALKLDPNFSKPLVELYNYALRERFVDEFLAFARDITQTQPNNLFARSLLAQYLFFIREFDESSALYQALLNEDSIVNKAEILTRLALMSMENDLNTAAKYAKEAFALAPNDASVLDAYGWILAQQGELEQGLSRLREAYARDANNPNVRYHLGYTLAKLGRTDEARQELEFAVSVRRPFFRRPQAKALLDSLN</sequence>
<evidence type="ECO:0000256" key="1">
    <source>
        <dbReference type="PROSITE-ProRule" id="PRU00339"/>
    </source>
</evidence>
<keyword evidence="1" id="KW-0802">TPR repeat</keyword>
<feature type="repeat" description="TPR" evidence="1">
    <location>
        <begin position="733"/>
        <end position="766"/>
    </location>
</feature>
<feature type="repeat" description="TPR" evidence="1">
    <location>
        <begin position="249"/>
        <end position="282"/>
    </location>
</feature>
<dbReference type="SMART" id="SM00028">
    <property type="entry name" value="TPR"/>
    <property type="match status" value="13"/>
</dbReference>
<dbReference type="PROSITE" id="PS50005">
    <property type="entry name" value="TPR"/>
    <property type="match status" value="3"/>
</dbReference>
<dbReference type="EMBL" id="BMXP01000004">
    <property type="protein sequence ID" value="GGW85639.1"/>
    <property type="molecule type" value="Genomic_DNA"/>
</dbReference>
<dbReference type="Pfam" id="PF13181">
    <property type="entry name" value="TPR_8"/>
    <property type="match status" value="1"/>
</dbReference>
<feature type="repeat" description="TPR" evidence="1">
    <location>
        <begin position="215"/>
        <end position="248"/>
    </location>
</feature>
<dbReference type="Pfam" id="PF14559">
    <property type="entry name" value="TPR_19"/>
    <property type="match status" value="5"/>
</dbReference>
<dbReference type="SUPFAM" id="SSF48452">
    <property type="entry name" value="TPR-like"/>
    <property type="match status" value="5"/>
</dbReference>
<dbReference type="PANTHER" id="PTHR12558:SF13">
    <property type="entry name" value="CELL DIVISION CYCLE PROTEIN 27 HOMOLOG"/>
    <property type="match status" value="1"/>
</dbReference>
<gene>
    <name evidence="3" type="ORF">GCM10007391_19030</name>
</gene>
<dbReference type="InterPro" id="IPR011990">
    <property type="entry name" value="TPR-like_helical_dom_sf"/>
</dbReference>
<comment type="caution">
    <text evidence="3">The sequence shown here is derived from an EMBL/GenBank/DDBJ whole genome shotgun (WGS) entry which is preliminary data.</text>
</comment>
<dbReference type="NCBIfam" id="TIGR02917">
    <property type="entry name" value="PEP_TPR_lipo"/>
    <property type="match status" value="1"/>
</dbReference>
<dbReference type="InterPro" id="IPR014266">
    <property type="entry name" value="PEP-CTERM_TPR_PrsT"/>
</dbReference>
<feature type="chain" id="PRO_5038077171" evidence="2">
    <location>
        <begin position="44"/>
        <end position="951"/>
    </location>
</feature>
<keyword evidence="2" id="KW-0732">Signal</keyword>
<dbReference type="AlphaFoldDB" id="A0A918MXV0"/>
<reference evidence="3" key="1">
    <citation type="journal article" date="2014" name="Int. J. Syst. Evol. Microbiol.">
        <title>Complete genome sequence of Corynebacterium casei LMG S-19264T (=DSM 44701T), isolated from a smear-ripened cheese.</title>
        <authorList>
            <consortium name="US DOE Joint Genome Institute (JGI-PGF)"/>
            <person name="Walter F."/>
            <person name="Albersmeier A."/>
            <person name="Kalinowski J."/>
            <person name="Ruckert C."/>
        </authorList>
    </citation>
    <scope>NUCLEOTIDE SEQUENCE</scope>
    <source>
        <strain evidence="3">KCTC 22164</strain>
    </source>
</reference>
<protein>
    <submittedName>
        <fullName evidence="3">Lipoprotein</fullName>
    </submittedName>
</protein>
<dbReference type="InterPro" id="IPR019734">
    <property type="entry name" value="TPR_rpt"/>
</dbReference>
<evidence type="ECO:0000313" key="4">
    <source>
        <dbReference type="Proteomes" id="UP000631300"/>
    </source>
</evidence>
<evidence type="ECO:0000256" key="2">
    <source>
        <dbReference type="SAM" id="SignalP"/>
    </source>
</evidence>
<dbReference type="Gene3D" id="1.25.40.10">
    <property type="entry name" value="Tetratricopeptide repeat domain"/>
    <property type="match status" value="4"/>
</dbReference>
<feature type="signal peptide" evidence="2">
    <location>
        <begin position="1"/>
        <end position="43"/>
    </location>
</feature>